<dbReference type="Gene3D" id="2.60.40.1610">
    <property type="entry name" value="Domain of unknown function DUF1254"/>
    <property type="match status" value="1"/>
</dbReference>
<dbReference type="InterPro" id="IPR037049">
    <property type="entry name" value="DUF1214_C_sf"/>
</dbReference>
<feature type="chain" id="PRO_5045922481" evidence="1">
    <location>
        <begin position="43"/>
        <end position="490"/>
    </location>
</feature>
<dbReference type="PANTHER" id="PTHR36509">
    <property type="entry name" value="BLL3101 PROTEIN"/>
    <property type="match status" value="1"/>
</dbReference>
<evidence type="ECO:0000313" key="4">
    <source>
        <dbReference type="EMBL" id="MCX2983432.1"/>
    </source>
</evidence>
<dbReference type="Pfam" id="PF06863">
    <property type="entry name" value="DUF1254"/>
    <property type="match status" value="1"/>
</dbReference>
<dbReference type="SUPFAM" id="SSF160935">
    <property type="entry name" value="VPA0735-like"/>
    <property type="match status" value="1"/>
</dbReference>
<evidence type="ECO:0000313" key="5">
    <source>
        <dbReference type="Proteomes" id="UP001143362"/>
    </source>
</evidence>
<dbReference type="InterPro" id="IPR010679">
    <property type="entry name" value="DUF1254"/>
</dbReference>
<evidence type="ECO:0000259" key="3">
    <source>
        <dbReference type="Pfam" id="PF06863"/>
    </source>
</evidence>
<feature type="domain" description="DUF1214" evidence="2">
    <location>
        <begin position="372"/>
        <end position="474"/>
    </location>
</feature>
<dbReference type="PANTHER" id="PTHR36509:SF2">
    <property type="entry name" value="BLL3101 PROTEIN"/>
    <property type="match status" value="1"/>
</dbReference>
<keyword evidence="5" id="KW-1185">Reference proteome</keyword>
<dbReference type="Gene3D" id="2.60.120.600">
    <property type="entry name" value="Domain of unknown function DUF1214, C-terminal domain"/>
    <property type="match status" value="1"/>
</dbReference>
<proteinExistence type="predicted"/>
<dbReference type="RefSeq" id="WP_279247473.1">
    <property type="nucleotide sequence ID" value="NZ_SHNN01000008.1"/>
</dbReference>
<sequence length="490" mass="54311">MLDLLYRLKEMGFNRMKLTPSKAYFCLMTLLASCLFSAFSVAAESSKISLSRDQVENIVRRSYQYVAIYNVNNKAAEAPESSPMGTGGWNKLSLNTSLFDASIKLIARPNNDTLYQIAMLDLRDQPMILDVPAFDSMYVSLETSAYDHYVSVPLSSVKGDYKKPEKVLFYTARTQGYTAGDEIAGIDRYLEMSGDFVIAFHRIMPHANEPEKFNRISDQINALKLMSLSEYQGKPAPAPSAINFPAVGATDADVFGNNLLEVMQFIFNHTTFDPQDELDQALLAAYKPLGIEPGKAWDPLTAAKIDGDLFREVTGEVQKTVLGMLADAANNTRFLPLIFQPKGQIALETLIVQSVIGPIGLPLTEAIYPPVAAQDGKPMNALNNYVIKISKDEMPPAKAFWSLTLYDRQNGFFIPNEHNKYSVGENAGFKLNADGGIEIHVAAEKPAGVPKENWLPVQRRDEAIDLSLRIYAPDLEKMKTWKAPSAVLVN</sequence>
<feature type="signal peptide" evidence="1">
    <location>
        <begin position="1"/>
        <end position="42"/>
    </location>
</feature>
<gene>
    <name evidence="4" type="ORF">EYC98_21440</name>
</gene>
<reference evidence="4" key="1">
    <citation type="submission" date="2019-02" db="EMBL/GenBank/DDBJ databases">
        <authorList>
            <person name="Li S.-H."/>
        </authorList>
    </citation>
    <scope>NUCLEOTIDE SEQUENCE</scope>
    <source>
        <strain evidence="4">IMCC14734</strain>
    </source>
</reference>
<dbReference type="PROSITE" id="PS51257">
    <property type="entry name" value="PROKAR_LIPOPROTEIN"/>
    <property type="match status" value="1"/>
</dbReference>
<dbReference type="EMBL" id="SHNN01000008">
    <property type="protein sequence ID" value="MCX2983432.1"/>
    <property type="molecule type" value="Genomic_DNA"/>
</dbReference>
<protein>
    <submittedName>
        <fullName evidence="4">DUF1254 domain-containing protein</fullName>
    </submittedName>
</protein>
<name>A0ABT3TQ16_9GAMM</name>
<dbReference type="InterPro" id="IPR037050">
    <property type="entry name" value="DUF1254_sf"/>
</dbReference>
<evidence type="ECO:0000259" key="2">
    <source>
        <dbReference type="Pfam" id="PF06742"/>
    </source>
</evidence>
<comment type="caution">
    <text evidence="4">The sequence shown here is derived from an EMBL/GenBank/DDBJ whole genome shotgun (WGS) entry which is preliminary data.</text>
</comment>
<dbReference type="Proteomes" id="UP001143362">
    <property type="component" value="Unassembled WGS sequence"/>
</dbReference>
<dbReference type="Pfam" id="PF06742">
    <property type="entry name" value="DUF1214"/>
    <property type="match status" value="1"/>
</dbReference>
<organism evidence="4 5">
    <name type="scientific">Candidatus Litorirhabdus singularis</name>
    <dbReference type="NCBI Taxonomy" id="2518993"/>
    <lineage>
        <taxon>Bacteria</taxon>
        <taxon>Pseudomonadati</taxon>
        <taxon>Pseudomonadota</taxon>
        <taxon>Gammaproteobacteria</taxon>
        <taxon>Cellvibrionales</taxon>
        <taxon>Halieaceae</taxon>
        <taxon>Candidatus Litorirhabdus</taxon>
    </lineage>
</organism>
<evidence type="ECO:0000256" key="1">
    <source>
        <dbReference type="SAM" id="SignalP"/>
    </source>
</evidence>
<keyword evidence="1" id="KW-0732">Signal</keyword>
<accession>A0ABT3TQ16</accession>
<feature type="domain" description="DUF1254" evidence="3">
    <location>
        <begin position="90"/>
        <end position="209"/>
    </location>
</feature>
<dbReference type="InterPro" id="IPR010621">
    <property type="entry name" value="DUF1214"/>
</dbReference>